<evidence type="ECO:0000313" key="2">
    <source>
        <dbReference type="Proteomes" id="UP000008553"/>
    </source>
</evidence>
<keyword evidence="2" id="KW-1185">Reference proteome</keyword>
<dbReference type="InParanoid" id="Q7RFQ3"/>
<proteinExistence type="predicted"/>
<dbReference type="EMBL" id="AABL01001425">
    <property type="protein sequence ID" value="EAA16546.1"/>
    <property type="molecule type" value="Genomic_DNA"/>
</dbReference>
<reference evidence="1 2" key="1">
    <citation type="journal article" date="2002" name="Nature">
        <title>Genome sequence and comparative analysis of the model rodent malaria parasite Plasmodium yoelii yoelii.</title>
        <authorList>
            <person name="Carlton J.M."/>
            <person name="Angiuoli S.V."/>
            <person name="Suh B.B."/>
            <person name="Kooij T.W."/>
            <person name="Pertea M."/>
            <person name="Silva J.C."/>
            <person name="Ermolaeva M.D."/>
            <person name="Allen J.E."/>
            <person name="Selengut J.D."/>
            <person name="Koo H.L."/>
            <person name="Peterson J.D."/>
            <person name="Pop M."/>
            <person name="Kosack D.S."/>
            <person name="Shumway M.F."/>
            <person name="Bidwell S.L."/>
            <person name="Shallom S.J."/>
            <person name="van Aken S.E."/>
            <person name="Riedmuller S.B."/>
            <person name="Feldblyum T.V."/>
            <person name="Cho J.K."/>
            <person name="Quackenbush J."/>
            <person name="Sedegah M."/>
            <person name="Shoaibi A."/>
            <person name="Cummings L.M."/>
            <person name="Florens L."/>
            <person name="Yates J.R."/>
            <person name="Raine J.D."/>
            <person name="Sinden R.E."/>
            <person name="Harris M.A."/>
            <person name="Cunningham D.A."/>
            <person name="Preiser P.R."/>
            <person name="Bergman L.W."/>
            <person name="Vaidya A.B."/>
            <person name="van Lin L.H."/>
            <person name="Janse C.J."/>
            <person name="Waters A.P."/>
            <person name="Smith H.O."/>
            <person name="White O.R."/>
            <person name="Salzberg S.L."/>
            <person name="Venter J.C."/>
            <person name="Fraser C.M."/>
            <person name="Hoffman S.L."/>
            <person name="Gardner M.J."/>
            <person name="Carucci D.J."/>
        </authorList>
    </citation>
    <scope>NUCLEOTIDE SEQUENCE [LARGE SCALE GENOMIC DNA]</scope>
    <source>
        <strain evidence="1 2">17XNL</strain>
    </source>
</reference>
<comment type="caution">
    <text evidence="1">The sequence shown here is derived from an EMBL/GenBank/DDBJ whole genome shotgun (WGS) entry which is preliminary data.</text>
</comment>
<accession>Q7RFQ3</accession>
<dbReference type="AlphaFoldDB" id="Q7RFQ3"/>
<evidence type="ECO:0000313" key="1">
    <source>
        <dbReference type="EMBL" id="EAA16546.1"/>
    </source>
</evidence>
<protein>
    <submittedName>
        <fullName evidence="1">Uncharacterized protein</fullName>
    </submittedName>
</protein>
<organism evidence="1 2">
    <name type="scientific">Plasmodium yoelii yoelii</name>
    <dbReference type="NCBI Taxonomy" id="73239"/>
    <lineage>
        <taxon>Eukaryota</taxon>
        <taxon>Sar</taxon>
        <taxon>Alveolata</taxon>
        <taxon>Apicomplexa</taxon>
        <taxon>Aconoidasida</taxon>
        <taxon>Haemosporida</taxon>
        <taxon>Plasmodiidae</taxon>
        <taxon>Plasmodium</taxon>
        <taxon>Plasmodium (Vinckeia)</taxon>
    </lineage>
</organism>
<name>Q7RFQ3_PLAYO</name>
<dbReference type="Proteomes" id="UP000008553">
    <property type="component" value="Unassembled WGS sequence"/>
</dbReference>
<sequence>MNYYYSKRGIIREWIAPLIADCPELNSANLFSN</sequence>
<gene>
    <name evidence="1" type="ORF">PY04652</name>
</gene>
<dbReference type="PaxDb" id="73239-Q7RFQ3"/>